<dbReference type="InterPro" id="IPR005349">
    <property type="entry name" value="TMEM14"/>
</dbReference>
<dbReference type="Gene3D" id="1.10.10.1740">
    <property type="entry name" value="Transmembrane protein 14-like"/>
    <property type="match status" value="1"/>
</dbReference>
<dbReference type="RefSeq" id="XP_001382467.1">
    <property type="nucleotide sequence ID" value="XM_001382430.1"/>
</dbReference>
<dbReference type="PANTHER" id="PTHR12668:SF53">
    <property type="entry name" value="TMEM14 PROTEIN HOMOLOG YJR085C"/>
    <property type="match status" value="1"/>
</dbReference>
<dbReference type="OMA" id="ALATWYY"/>
<dbReference type="InParanoid" id="A3LP58"/>
<dbReference type="PANTHER" id="PTHR12668">
    <property type="entry name" value="TRANSMEMBRANE PROTEIN 14, 15"/>
    <property type="match status" value="1"/>
</dbReference>
<dbReference type="KEGG" id="pic:PICST_56142"/>
<evidence type="ECO:0000256" key="3">
    <source>
        <dbReference type="ARBA" id="ARBA00022692"/>
    </source>
</evidence>
<evidence type="ECO:0000256" key="2">
    <source>
        <dbReference type="ARBA" id="ARBA00007590"/>
    </source>
</evidence>
<dbReference type="GeneID" id="4837629"/>
<feature type="transmembrane region" description="Helical" evidence="6">
    <location>
        <begin position="53"/>
        <end position="74"/>
    </location>
</feature>
<dbReference type="Proteomes" id="UP000002258">
    <property type="component" value="Chromosome 2"/>
</dbReference>
<dbReference type="OrthoDB" id="5620at2759"/>
<proteinExistence type="inferred from homology"/>
<dbReference type="Pfam" id="PF03647">
    <property type="entry name" value="Tmemb_14"/>
    <property type="match status" value="1"/>
</dbReference>
<evidence type="ECO:0000256" key="4">
    <source>
        <dbReference type="ARBA" id="ARBA00022989"/>
    </source>
</evidence>
<dbReference type="AlphaFoldDB" id="A3LP58"/>
<sequence>MEHPAITLSGLCAVGGVMGYVKKGSVPSIVAGLTFSALYGSAAYLLKQNADWGLELAVGTSATLLLAGLGRAIPTQFKKPVPLALVVLGGLSTGYYVKKYNEFYPLF</sequence>
<organism evidence="7 8">
    <name type="scientific">Scheffersomyces stipitis (strain ATCC 58785 / CBS 6054 / NBRC 10063 / NRRL Y-11545)</name>
    <name type="common">Yeast</name>
    <name type="synonym">Pichia stipitis</name>
    <dbReference type="NCBI Taxonomy" id="322104"/>
    <lineage>
        <taxon>Eukaryota</taxon>
        <taxon>Fungi</taxon>
        <taxon>Dikarya</taxon>
        <taxon>Ascomycota</taxon>
        <taxon>Saccharomycotina</taxon>
        <taxon>Pichiomycetes</taxon>
        <taxon>Debaryomycetaceae</taxon>
        <taxon>Scheffersomyces</taxon>
    </lineage>
</organism>
<evidence type="ECO:0008006" key="9">
    <source>
        <dbReference type="Google" id="ProtNLM"/>
    </source>
</evidence>
<dbReference type="GO" id="GO:0016020">
    <property type="term" value="C:membrane"/>
    <property type="evidence" value="ECO:0007669"/>
    <property type="project" value="UniProtKB-SubCell"/>
</dbReference>
<dbReference type="eggNOG" id="KOG4267">
    <property type="taxonomic scope" value="Eukaryota"/>
</dbReference>
<dbReference type="FunCoup" id="A3LP58">
    <property type="interactions" value="71"/>
</dbReference>
<dbReference type="InterPro" id="IPR044890">
    <property type="entry name" value="TMEM14_sf"/>
</dbReference>
<keyword evidence="8" id="KW-1185">Reference proteome</keyword>
<feature type="transmembrane region" description="Helical" evidence="6">
    <location>
        <begin position="80"/>
        <end position="97"/>
    </location>
</feature>
<comment type="similarity">
    <text evidence="2">Belongs to the TMEM14 family.</text>
</comment>
<evidence type="ECO:0000256" key="1">
    <source>
        <dbReference type="ARBA" id="ARBA00004370"/>
    </source>
</evidence>
<accession>A3LP58</accession>
<gene>
    <name evidence="7" type="ORF">PICST_56142</name>
</gene>
<feature type="transmembrane region" description="Helical" evidence="6">
    <location>
        <begin position="29"/>
        <end position="46"/>
    </location>
</feature>
<dbReference type="HOGENOM" id="CLU_096652_3_1_1"/>
<name>A3LP58_PICST</name>
<comment type="subcellular location">
    <subcellularLocation>
        <location evidence="1">Membrane</location>
    </subcellularLocation>
</comment>
<evidence type="ECO:0000313" key="8">
    <source>
        <dbReference type="Proteomes" id="UP000002258"/>
    </source>
</evidence>
<evidence type="ECO:0000256" key="6">
    <source>
        <dbReference type="SAM" id="Phobius"/>
    </source>
</evidence>
<evidence type="ECO:0000313" key="7">
    <source>
        <dbReference type="EMBL" id="ABN64438.1"/>
    </source>
</evidence>
<evidence type="ECO:0000256" key="5">
    <source>
        <dbReference type="ARBA" id="ARBA00023136"/>
    </source>
</evidence>
<keyword evidence="5 6" id="KW-0472">Membrane</keyword>
<protein>
    <recommendedName>
        <fullName evidence="9">TMEM14-domain-containing protein</fullName>
    </recommendedName>
</protein>
<dbReference type="EMBL" id="CP000496">
    <property type="protein sequence ID" value="ABN64438.1"/>
    <property type="molecule type" value="Genomic_DNA"/>
</dbReference>
<reference evidence="7 8" key="1">
    <citation type="journal article" date="2007" name="Nat. Biotechnol.">
        <title>Genome sequence of the lignocellulose-bioconverting and xylose-fermenting yeast Pichia stipitis.</title>
        <authorList>
            <person name="Jeffries T.W."/>
            <person name="Grigoriev I.V."/>
            <person name="Grimwood J."/>
            <person name="Laplaza J.M."/>
            <person name="Aerts A."/>
            <person name="Salamov A."/>
            <person name="Schmutz J."/>
            <person name="Lindquist E."/>
            <person name="Dehal P."/>
            <person name="Shapiro H."/>
            <person name="Jin Y.S."/>
            <person name="Passoth V."/>
            <person name="Richardson P.M."/>
        </authorList>
    </citation>
    <scope>NUCLEOTIDE SEQUENCE [LARGE SCALE GENOMIC DNA]</scope>
    <source>
        <strain evidence="8">ATCC 58785 / CBS 6054 / NBRC 10063 / NRRL Y-11545</strain>
    </source>
</reference>
<keyword evidence="3 6" id="KW-0812">Transmembrane</keyword>
<keyword evidence="4 6" id="KW-1133">Transmembrane helix</keyword>